<dbReference type="InterPro" id="IPR018203">
    <property type="entry name" value="GDP_dissociation_inhibitor"/>
</dbReference>
<proteinExistence type="inferred from homology"/>
<dbReference type="Proteomes" id="UP001439008">
    <property type="component" value="Unassembled WGS sequence"/>
</dbReference>
<dbReference type="Gene3D" id="3.50.50.60">
    <property type="entry name" value="FAD/NAD(P)-binding domain"/>
    <property type="match status" value="1"/>
</dbReference>
<feature type="non-terminal residue" evidence="2">
    <location>
        <position position="1"/>
    </location>
</feature>
<dbReference type="PANTHER" id="PTHR11787:SF4">
    <property type="entry name" value="CHM, RAB ESCORT PROTEIN 1"/>
    <property type="match status" value="1"/>
</dbReference>
<protein>
    <recommendedName>
        <fullName evidence="4">Rab GDP dissociation inhibitor</fullName>
    </recommendedName>
</protein>
<comment type="caution">
    <text evidence="2">The sequence shown here is derived from an EMBL/GenBank/DDBJ whole genome shotgun (WGS) entry which is preliminary data.</text>
</comment>
<dbReference type="PRINTS" id="PR00891">
    <property type="entry name" value="RABGDIREP"/>
</dbReference>
<evidence type="ECO:0000313" key="3">
    <source>
        <dbReference type="Proteomes" id="UP001439008"/>
    </source>
</evidence>
<keyword evidence="3" id="KW-1185">Reference proteome</keyword>
<feature type="non-terminal residue" evidence="2">
    <location>
        <position position="319"/>
    </location>
</feature>
<comment type="similarity">
    <text evidence="1">Belongs to the Rab GDI family.</text>
</comment>
<name>A0ABV2ART9_9EUKA</name>
<dbReference type="InterPro" id="IPR036188">
    <property type="entry name" value="FAD/NAD-bd_sf"/>
</dbReference>
<dbReference type="Gene3D" id="1.10.405.10">
    <property type="entry name" value="Guanine Nucleotide Dissociation Inhibitor, domain 1"/>
    <property type="match status" value="1"/>
</dbReference>
<dbReference type="Gene3D" id="3.30.519.10">
    <property type="entry name" value="Guanine Nucleotide Dissociation Inhibitor, domain 2"/>
    <property type="match status" value="1"/>
</dbReference>
<evidence type="ECO:0000256" key="1">
    <source>
        <dbReference type="ARBA" id="ARBA00005593"/>
    </source>
</evidence>
<evidence type="ECO:0008006" key="4">
    <source>
        <dbReference type="Google" id="ProtNLM"/>
    </source>
</evidence>
<dbReference type="EMBL" id="JBDODL010002318">
    <property type="protein sequence ID" value="MES1922166.1"/>
    <property type="molecule type" value="Genomic_DNA"/>
</dbReference>
<accession>A0ABV2ART9</accession>
<dbReference type="Pfam" id="PF00996">
    <property type="entry name" value="GDI"/>
    <property type="match status" value="1"/>
</dbReference>
<dbReference type="PANTHER" id="PTHR11787">
    <property type="entry name" value="RAB GDP-DISSOCIATION INHIBITOR"/>
    <property type="match status" value="1"/>
</dbReference>
<reference evidence="2 3" key="1">
    <citation type="journal article" date="2024" name="BMC Biol.">
        <title>Comparative genomics of Ascetosporea gives new insight into the evolutionary basis for animal parasitism in Rhizaria.</title>
        <authorList>
            <person name="Hiltunen Thoren M."/>
            <person name="Onut-Brannstrom I."/>
            <person name="Alfjorden A."/>
            <person name="Peckova H."/>
            <person name="Swords F."/>
            <person name="Hooper C."/>
            <person name="Holzer A.S."/>
            <person name="Bass D."/>
            <person name="Burki F."/>
        </authorList>
    </citation>
    <scope>NUCLEOTIDE SEQUENCE [LARGE SCALE GENOMIC DNA]</scope>
    <source>
        <strain evidence="2">20-A016</strain>
    </source>
</reference>
<sequence>IFKAFSKQIEKMDRTDKLNFDVIIEGTGFVQSLLSAAIAKIGKSVLHIDRNLYYGQDFATFSLKQFLNWINHTENDSSFVNKTIIFCNENFEKTNEKSFNIEISPHLIYSAGKIVNGIKATKIPKYINFCSIEENYILEDDFDKLPMSRSDLFKSRLIDINEKRKLGKILNDLTKKSEKTNSLENYFLSFYGASEEISKYLHKPLINMLENYRLSQKSTDYLAYGCGFLDAKNEKSFAESKFDHLNEKAIKTLPRIKLFLQSTGIFSKGPFIYPRHGSCDLVESFCRSKLLFYSLKIKSSTFYLFLYGYGDASLSKTCR</sequence>
<dbReference type="SUPFAM" id="SSF51905">
    <property type="entry name" value="FAD/NAD(P)-binding domain"/>
    <property type="match status" value="1"/>
</dbReference>
<evidence type="ECO:0000313" key="2">
    <source>
        <dbReference type="EMBL" id="MES1922166.1"/>
    </source>
</evidence>
<organism evidence="2 3">
    <name type="scientific">Bonamia ostreae</name>
    <dbReference type="NCBI Taxonomy" id="126728"/>
    <lineage>
        <taxon>Eukaryota</taxon>
        <taxon>Sar</taxon>
        <taxon>Rhizaria</taxon>
        <taxon>Endomyxa</taxon>
        <taxon>Ascetosporea</taxon>
        <taxon>Haplosporida</taxon>
        <taxon>Bonamia</taxon>
    </lineage>
</organism>
<gene>
    <name evidence="2" type="ORF">MHBO_003683</name>
</gene>